<name>A0A6M0S8J1_9CYAN</name>
<proteinExistence type="predicted"/>
<feature type="region of interest" description="Disordered" evidence="1">
    <location>
        <begin position="219"/>
        <end position="243"/>
    </location>
</feature>
<accession>A0A6M0S8J1</accession>
<evidence type="ECO:0000256" key="1">
    <source>
        <dbReference type="SAM" id="MobiDB-lite"/>
    </source>
</evidence>
<dbReference type="Proteomes" id="UP000473574">
    <property type="component" value="Unassembled WGS sequence"/>
</dbReference>
<dbReference type="AlphaFoldDB" id="A0A6M0S8J1"/>
<gene>
    <name evidence="2" type="ORF">D0962_18325</name>
</gene>
<protein>
    <submittedName>
        <fullName evidence="2">Uncharacterized protein</fullName>
    </submittedName>
</protein>
<evidence type="ECO:0000313" key="3">
    <source>
        <dbReference type="Proteomes" id="UP000473574"/>
    </source>
</evidence>
<reference evidence="2 3" key="1">
    <citation type="journal article" date="2020" name="Microb. Ecol.">
        <title>Ecogenomics of the Marine Benthic Filamentous Cyanobacterium Adonisia.</title>
        <authorList>
            <person name="Walter J.M."/>
            <person name="Coutinho F.H."/>
            <person name="Leomil L."/>
            <person name="Hargreaves P.I."/>
            <person name="Campeao M.E."/>
            <person name="Vieira V.V."/>
            <person name="Silva B.S."/>
            <person name="Fistarol G.O."/>
            <person name="Salomon P.S."/>
            <person name="Sawabe T."/>
            <person name="Mino S."/>
            <person name="Hosokawa M."/>
            <person name="Miyashita H."/>
            <person name="Maruyama F."/>
            <person name="van Verk M.C."/>
            <person name="Dutilh B.E."/>
            <person name="Thompson C.C."/>
            <person name="Thompson F.L."/>
        </authorList>
    </citation>
    <scope>NUCLEOTIDE SEQUENCE [LARGE SCALE GENOMIC DNA]</scope>
    <source>
        <strain evidence="2 3">CCMR0082</strain>
    </source>
</reference>
<dbReference type="EMBL" id="QZCE01000002">
    <property type="protein sequence ID" value="NEZ64720.1"/>
    <property type="molecule type" value="Genomic_DNA"/>
</dbReference>
<dbReference type="RefSeq" id="WP_163665214.1">
    <property type="nucleotide sequence ID" value="NZ_QZCE01000002.1"/>
</dbReference>
<evidence type="ECO:0000313" key="2">
    <source>
        <dbReference type="EMBL" id="NEZ64720.1"/>
    </source>
</evidence>
<comment type="caution">
    <text evidence="2">The sequence shown here is derived from an EMBL/GenBank/DDBJ whole genome shotgun (WGS) entry which is preliminary data.</text>
</comment>
<feature type="compositionally biased region" description="Basic and acidic residues" evidence="1">
    <location>
        <begin position="227"/>
        <end position="243"/>
    </location>
</feature>
<dbReference type="InterPro" id="IPR014054">
    <property type="entry name" value="Phage_regulatory_Rha"/>
</dbReference>
<sequence>MSDTGIDVIDSGGVLVVDSRLIADHLGIQHETLMRTVKRHQNRIEQRLGHLRFEVGTVTNSVGAVNETIYTLLTEPQATVVMTLSRNTEQVIECKFDLVEAFEKAKSALKLPMQDTPSQPANVLPFDVIDKGASVMGKRFGAAYEESLIIQNVKKHYPQLALPEVPAKERASLKSSERLLTPTEIAEELGLKCKTTPSPDPKAVNRLLQDLGYQEKIGKKSPWSATEKGKPFSDRKPVSTNSKSDKDQLFWFASILDVLRAALEGDVAA</sequence>
<organism evidence="2 3">
    <name type="scientific">Adonisia turfae CCMR0082</name>
    <dbReference type="NCBI Taxonomy" id="2304604"/>
    <lineage>
        <taxon>Bacteria</taxon>
        <taxon>Bacillati</taxon>
        <taxon>Cyanobacteriota</taxon>
        <taxon>Adonisia</taxon>
        <taxon>Adonisia turfae</taxon>
    </lineage>
</organism>
<dbReference type="Pfam" id="PF09669">
    <property type="entry name" value="Phage_pRha"/>
    <property type="match status" value="1"/>
</dbReference>